<dbReference type="GO" id="GO:0005776">
    <property type="term" value="C:autophagosome"/>
    <property type="evidence" value="ECO:0007669"/>
    <property type="project" value="TreeGrafter"/>
</dbReference>
<dbReference type="PANTHER" id="PTHR13040:SF2">
    <property type="entry name" value="AUTOPHAGY PROTEIN 5"/>
    <property type="match status" value="1"/>
</dbReference>
<dbReference type="EMBL" id="CATQJL010000112">
    <property type="protein sequence ID" value="CAJ0592945.1"/>
    <property type="molecule type" value="Genomic_DNA"/>
</dbReference>
<dbReference type="InterPro" id="IPR042526">
    <property type="entry name" value="Atg5_HR"/>
</dbReference>
<comment type="similarity">
    <text evidence="2 6">Belongs to the ATG5 family.</text>
</comment>
<dbReference type="GO" id="GO:0034727">
    <property type="term" value="P:piecemeal microautophagy of the nucleus"/>
    <property type="evidence" value="ECO:0007669"/>
    <property type="project" value="TreeGrafter"/>
</dbReference>
<dbReference type="GO" id="GO:0019776">
    <property type="term" value="F:Atg8-family ligase activity"/>
    <property type="evidence" value="ECO:0007669"/>
    <property type="project" value="TreeGrafter"/>
</dbReference>
<evidence type="ECO:0000256" key="7">
    <source>
        <dbReference type="SAM" id="MobiDB-lite"/>
    </source>
</evidence>
<dbReference type="Pfam" id="PF20638">
    <property type="entry name" value="ATG5_UblA"/>
    <property type="match status" value="1"/>
</dbReference>
<reference evidence="9" key="1">
    <citation type="submission" date="2023-07" db="EMBL/GenBank/DDBJ databases">
        <authorList>
            <consortium name="CYATHOMIX"/>
        </authorList>
    </citation>
    <scope>NUCLEOTIDE SEQUENCE</scope>
    <source>
        <strain evidence="9">N/A</strain>
    </source>
</reference>
<dbReference type="AlphaFoldDB" id="A0AA36GIF9"/>
<dbReference type="GO" id="GO:0000422">
    <property type="term" value="P:autophagy of mitochondrion"/>
    <property type="evidence" value="ECO:0007669"/>
    <property type="project" value="TreeGrafter"/>
</dbReference>
<evidence type="ECO:0000256" key="6">
    <source>
        <dbReference type="RuleBase" id="RU361202"/>
    </source>
</evidence>
<evidence type="ECO:0000259" key="8">
    <source>
        <dbReference type="PROSITE" id="PS52002"/>
    </source>
</evidence>
<dbReference type="Gene3D" id="1.10.246.190">
    <property type="entry name" value="Autophagy protein Apg5, helix rich domain"/>
    <property type="match status" value="1"/>
</dbReference>
<dbReference type="InterPro" id="IPR001163">
    <property type="entry name" value="Sm_dom_euk/arc"/>
</dbReference>
<feature type="region of interest" description="Disordered" evidence="7">
    <location>
        <begin position="352"/>
        <end position="396"/>
    </location>
</feature>
<dbReference type="Gene3D" id="3.10.20.90">
    <property type="entry name" value="Phosphatidylinositol 3-kinase Catalytic Subunit, Chain A, domain 1"/>
    <property type="match status" value="1"/>
</dbReference>
<dbReference type="GO" id="GO:0006995">
    <property type="term" value="P:cellular response to nitrogen starvation"/>
    <property type="evidence" value="ECO:0007669"/>
    <property type="project" value="TreeGrafter"/>
</dbReference>
<name>A0AA36GIF9_CYLNA</name>
<accession>A0AA36GIF9</accession>
<dbReference type="GO" id="GO:0034274">
    <property type="term" value="C:Atg12-Atg5-Atg16 complex"/>
    <property type="evidence" value="ECO:0007669"/>
    <property type="project" value="TreeGrafter"/>
</dbReference>
<dbReference type="InterPro" id="IPR047575">
    <property type="entry name" value="Sm"/>
</dbReference>
<feature type="domain" description="Sm" evidence="8">
    <location>
        <begin position="6"/>
        <end position="78"/>
    </location>
</feature>
<dbReference type="Gene3D" id="3.10.20.620">
    <property type="match status" value="1"/>
</dbReference>
<dbReference type="InterPro" id="IPR010920">
    <property type="entry name" value="LSM_dom_sf"/>
</dbReference>
<comment type="caution">
    <text evidence="9">The sequence shown here is derived from an EMBL/GenBank/DDBJ whole genome shotgun (WGS) entry which is preliminary data.</text>
</comment>
<dbReference type="GO" id="GO:0034045">
    <property type="term" value="C:phagophore assembly site membrane"/>
    <property type="evidence" value="ECO:0007669"/>
    <property type="project" value="UniProtKB-SubCell"/>
</dbReference>
<gene>
    <name evidence="9" type="ORF">CYNAS_LOCUS4928</name>
</gene>
<dbReference type="PANTHER" id="PTHR13040">
    <property type="entry name" value="AUTOPHAGY PROTEIN 5"/>
    <property type="match status" value="1"/>
</dbReference>
<feature type="compositionally biased region" description="Polar residues" evidence="7">
    <location>
        <begin position="427"/>
        <end position="459"/>
    </location>
</feature>
<feature type="compositionally biased region" description="Low complexity" evidence="7">
    <location>
        <begin position="379"/>
        <end position="391"/>
    </location>
</feature>
<dbReference type="Pfam" id="PF01423">
    <property type="entry name" value="LSM"/>
    <property type="match status" value="1"/>
</dbReference>
<dbReference type="InterPro" id="IPR048939">
    <property type="entry name" value="ATG5_UblA"/>
</dbReference>
<feature type="region of interest" description="Disordered" evidence="7">
    <location>
        <begin position="146"/>
        <end position="173"/>
    </location>
</feature>
<dbReference type="SMART" id="SM00651">
    <property type="entry name" value="Sm"/>
    <property type="match status" value="1"/>
</dbReference>
<keyword evidence="10" id="KW-1185">Reference proteome</keyword>
<feature type="region of interest" description="Disordered" evidence="7">
    <location>
        <begin position="413"/>
        <end position="459"/>
    </location>
</feature>
<dbReference type="CDD" id="cd01726">
    <property type="entry name" value="LSm6"/>
    <property type="match status" value="1"/>
</dbReference>
<dbReference type="Gene3D" id="2.30.30.100">
    <property type="match status" value="1"/>
</dbReference>
<dbReference type="Pfam" id="PF04106">
    <property type="entry name" value="ATG5_UblB"/>
    <property type="match status" value="1"/>
</dbReference>
<sequence>MSRRQNPSEFLKQIIGKPVVVKLNSGVDYRGILACLDGFMNIALEQTEEYNNGQLQNKYGDAFIRETETLGSLLKYCAILQAMSHLIVMLPILIKRSVVSLHQKYLYPVTFSEDGQRRLTPSRCETSASTTNGSSDFICSTTQSPCTSSASGPNEVASTEPSLSAGHENDEPTSIWGAKAKTQLNVPSASTCDGSTYSGEINSSGTYVSSDGDFNEDALAEVICEQLNEMGIDTSSLADDELIEQMSGAVQNMKKQGFSRLYQPTFPSDLMRNLDVEPIKRRLKVISIELAHAVAVMRTNCDVDTMLEAMRGGQVVEPPVKRLKLNEVKIEAKKRVEALLKKLLDERAAARESTASEAAAPVPAVDDTAWFDTEDGPISNTAAPPSNSHSSSAEEERLNAFIRSKVEKHVVGSAARKHAYRSKKQQELSQRPQSQSQHQAGPEAPNQSSLSVQDLPTSSHTFSEADGVLSFDSPYLEDSFVDESSIDFSDKKSSDIQEQNHVLPELSTLQYDPISNPIDEDHLDDHLDFGLFDEFECAASGRPSLDQLRDQIWHLLRCGCMAGEFDYEVSRKLWEAAVPIEFQVDRDDESGDTCRPSYTMLPRCGYLPIHLTKILEQVKARDESLKLDADKVWLECNGLPLKVYYPIGVLFDLYKPIDAPTMTIIIKTGPRPDGVLSVSKDAMESMFMQSLKEANYLKRRRDEANSYMADEHKQLWSSLVHDRFDDFWSVNRRLMETTEERPFCDIPIRLYITEQPFRQILQPPFDSNGEPRTLTQALDSLSHDLVENGKYRFISHGITVPLETPLNYLGKNFAYPDNFVHISDFSQIA</sequence>
<dbReference type="Pfam" id="PF20637">
    <property type="entry name" value="ATG5_HBR"/>
    <property type="match status" value="1"/>
</dbReference>
<dbReference type="PROSITE" id="PS52002">
    <property type="entry name" value="SM"/>
    <property type="match status" value="1"/>
</dbReference>
<comment type="subcellular location">
    <subcellularLocation>
        <location evidence="1 6">Preautophagosomal structure membrane</location>
        <topology evidence="1 6">Peripheral membrane protein</topology>
    </subcellularLocation>
</comment>
<dbReference type="GO" id="GO:0003723">
    <property type="term" value="F:RNA binding"/>
    <property type="evidence" value="ECO:0007669"/>
    <property type="project" value="InterPro"/>
</dbReference>
<evidence type="ECO:0000313" key="10">
    <source>
        <dbReference type="Proteomes" id="UP001176961"/>
    </source>
</evidence>
<keyword evidence="6" id="KW-0472">Membrane</keyword>
<keyword evidence="3 6" id="KW-1017">Isopeptide bond</keyword>
<proteinExistence type="inferred from homology"/>
<evidence type="ECO:0000256" key="2">
    <source>
        <dbReference type="ARBA" id="ARBA00006910"/>
    </source>
</evidence>
<evidence type="ECO:0000256" key="1">
    <source>
        <dbReference type="ARBA" id="ARBA00004623"/>
    </source>
</evidence>
<dbReference type="InterPro" id="IPR048318">
    <property type="entry name" value="ATG5_UblB"/>
</dbReference>
<dbReference type="Proteomes" id="UP001176961">
    <property type="component" value="Unassembled WGS sequence"/>
</dbReference>
<dbReference type="InterPro" id="IPR048940">
    <property type="entry name" value="ATG5_HBR"/>
</dbReference>
<dbReference type="SUPFAM" id="SSF50182">
    <property type="entry name" value="Sm-like ribonucleoproteins"/>
    <property type="match status" value="1"/>
</dbReference>
<evidence type="ECO:0000256" key="5">
    <source>
        <dbReference type="ARBA" id="ARBA00023006"/>
    </source>
</evidence>
<keyword evidence="4 6" id="KW-0832">Ubl conjugation</keyword>
<organism evidence="9 10">
    <name type="scientific">Cylicocyclus nassatus</name>
    <name type="common">Nematode worm</name>
    <dbReference type="NCBI Taxonomy" id="53992"/>
    <lineage>
        <taxon>Eukaryota</taxon>
        <taxon>Metazoa</taxon>
        <taxon>Ecdysozoa</taxon>
        <taxon>Nematoda</taxon>
        <taxon>Chromadorea</taxon>
        <taxon>Rhabditida</taxon>
        <taxon>Rhabditina</taxon>
        <taxon>Rhabditomorpha</taxon>
        <taxon>Strongyloidea</taxon>
        <taxon>Strongylidae</taxon>
        <taxon>Cylicocyclus</taxon>
    </lineage>
</organism>
<feature type="compositionally biased region" description="Polar residues" evidence="7">
    <location>
        <begin position="146"/>
        <end position="162"/>
    </location>
</feature>
<comment type="function">
    <text evidence="6">Involved in autophagic vesicle formation.</text>
</comment>
<evidence type="ECO:0000256" key="4">
    <source>
        <dbReference type="ARBA" id="ARBA00022843"/>
    </source>
</evidence>
<dbReference type="GO" id="GO:0061908">
    <property type="term" value="C:phagophore"/>
    <property type="evidence" value="ECO:0007669"/>
    <property type="project" value="TreeGrafter"/>
</dbReference>
<keyword evidence="5 6" id="KW-0072">Autophagy</keyword>
<feature type="compositionally biased region" description="Low complexity" evidence="7">
    <location>
        <begin position="352"/>
        <end position="368"/>
    </location>
</feature>
<comment type="subunit">
    <text evidence="6">Conjugated with ATG12.</text>
</comment>
<dbReference type="GO" id="GO:0007033">
    <property type="term" value="P:vacuole organization"/>
    <property type="evidence" value="ECO:0007669"/>
    <property type="project" value="UniProtKB-ARBA"/>
</dbReference>
<dbReference type="GO" id="GO:0044233">
    <property type="term" value="C:mitochondria-associated endoplasmic reticulum membrane contact site"/>
    <property type="evidence" value="ECO:0007669"/>
    <property type="project" value="TreeGrafter"/>
</dbReference>
<evidence type="ECO:0000256" key="3">
    <source>
        <dbReference type="ARBA" id="ARBA00022499"/>
    </source>
</evidence>
<dbReference type="InterPro" id="IPR007239">
    <property type="entry name" value="Atg5"/>
</dbReference>
<evidence type="ECO:0000313" key="9">
    <source>
        <dbReference type="EMBL" id="CAJ0592945.1"/>
    </source>
</evidence>
<dbReference type="InterPro" id="IPR042527">
    <property type="entry name" value="Atg5_UblA_dom_sf"/>
</dbReference>
<protein>
    <recommendedName>
        <fullName evidence="6">Autophagy protein 5</fullName>
    </recommendedName>
</protein>